<evidence type="ECO:0000256" key="9">
    <source>
        <dbReference type="ARBA" id="ARBA00023004"/>
    </source>
</evidence>
<keyword evidence="10 13" id="KW-0503">Monooxygenase</keyword>
<keyword evidence="11 14" id="KW-0472">Membrane</keyword>
<comment type="similarity">
    <text evidence="3 13">Belongs to the cytochrome P450 family.</text>
</comment>
<sequence>MSKTDISEVAVATAVVVVTVLIWKGLNLAWFRPKKHEAYLKRQGLSGTPFTFLVGDAVREASMVEQAKSRSISLSDDYTPRVMPMILQTVKDHGETCYMWMGPTASVIVTKPEHIKEVLNRANDFPKPPVHPVVELFATGVALYSGEKWSKHRKIINHSFHLEKLKIMIPAFHESCIKMISKWERLVREQGSSAEIDVWPYLEDVTSDAISRTAFGSSYDEGDHGMSTKDVIEECRLFNFAGQETTADLLVWTMIMLSHHKKWQDQARQEILQMSMILNEVLRLYPPGILLGRTIEKETKLDEEVTLPGGAQVMIPTLMVHRDPELWGEDVNEFKPERFADGISKATKNQVSFLPFGWGPRFCPGQNFALMEAKMALVLILRRFSFELSPTYTHAPHTVLTLHPQFGAPLIFHTLQDQ</sequence>
<dbReference type="EMBL" id="QGKX02000088">
    <property type="protein sequence ID" value="KAF3584841.1"/>
    <property type="molecule type" value="Genomic_DNA"/>
</dbReference>
<comment type="subcellular location">
    <subcellularLocation>
        <location evidence="2">Membrane</location>
        <topology evidence="2">Single-pass membrane protein</topology>
    </subcellularLocation>
</comment>
<dbReference type="Pfam" id="PF00067">
    <property type="entry name" value="p450"/>
    <property type="match status" value="2"/>
</dbReference>
<protein>
    <recommendedName>
        <fullName evidence="17">Cytochrome P450</fullName>
    </recommendedName>
</protein>
<comment type="cofactor">
    <cofactor evidence="1 12">
        <name>heme</name>
        <dbReference type="ChEBI" id="CHEBI:30413"/>
    </cofactor>
</comment>
<evidence type="ECO:0000313" key="16">
    <source>
        <dbReference type="Proteomes" id="UP000712600"/>
    </source>
</evidence>
<evidence type="ECO:0000256" key="14">
    <source>
        <dbReference type="SAM" id="Phobius"/>
    </source>
</evidence>
<name>A0A8S9RU58_BRACR</name>
<dbReference type="Gene3D" id="1.10.630.10">
    <property type="entry name" value="Cytochrome P450"/>
    <property type="match status" value="2"/>
</dbReference>
<evidence type="ECO:0000256" key="7">
    <source>
        <dbReference type="ARBA" id="ARBA00022989"/>
    </source>
</evidence>
<keyword evidence="4 12" id="KW-0349">Heme</keyword>
<dbReference type="GO" id="GO:0005506">
    <property type="term" value="F:iron ion binding"/>
    <property type="evidence" value="ECO:0007669"/>
    <property type="project" value="InterPro"/>
</dbReference>
<dbReference type="InterPro" id="IPR036396">
    <property type="entry name" value="Cyt_P450_sf"/>
</dbReference>
<evidence type="ECO:0000256" key="4">
    <source>
        <dbReference type="ARBA" id="ARBA00022617"/>
    </source>
</evidence>
<dbReference type="GO" id="GO:0004497">
    <property type="term" value="F:monooxygenase activity"/>
    <property type="evidence" value="ECO:0007669"/>
    <property type="project" value="UniProtKB-KW"/>
</dbReference>
<dbReference type="Proteomes" id="UP000712600">
    <property type="component" value="Unassembled WGS sequence"/>
</dbReference>
<keyword evidence="8 13" id="KW-0560">Oxidoreductase</keyword>
<dbReference type="SUPFAM" id="SSF48264">
    <property type="entry name" value="Cytochrome P450"/>
    <property type="match status" value="1"/>
</dbReference>
<evidence type="ECO:0000256" key="11">
    <source>
        <dbReference type="ARBA" id="ARBA00023136"/>
    </source>
</evidence>
<dbReference type="PRINTS" id="PR00464">
    <property type="entry name" value="EP450II"/>
</dbReference>
<dbReference type="GO" id="GO:0020037">
    <property type="term" value="F:heme binding"/>
    <property type="evidence" value="ECO:0007669"/>
    <property type="project" value="InterPro"/>
</dbReference>
<dbReference type="InterPro" id="IPR017972">
    <property type="entry name" value="Cyt_P450_CS"/>
</dbReference>
<evidence type="ECO:0000256" key="5">
    <source>
        <dbReference type="ARBA" id="ARBA00022692"/>
    </source>
</evidence>
<dbReference type="GO" id="GO:0016705">
    <property type="term" value="F:oxidoreductase activity, acting on paired donors, with incorporation or reduction of molecular oxygen"/>
    <property type="evidence" value="ECO:0007669"/>
    <property type="project" value="InterPro"/>
</dbReference>
<proteinExistence type="inferred from homology"/>
<keyword evidence="5 14" id="KW-0812">Transmembrane</keyword>
<dbReference type="PROSITE" id="PS00086">
    <property type="entry name" value="CYTOCHROME_P450"/>
    <property type="match status" value="1"/>
</dbReference>
<evidence type="ECO:0008006" key="17">
    <source>
        <dbReference type="Google" id="ProtNLM"/>
    </source>
</evidence>
<dbReference type="GO" id="GO:0016020">
    <property type="term" value="C:membrane"/>
    <property type="evidence" value="ECO:0007669"/>
    <property type="project" value="UniProtKB-SubCell"/>
</dbReference>
<dbReference type="InterPro" id="IPR050665">
    <property type="entry name" value="Cytochrome_P450_Monooxygen"/>
</dbReference>
<evidence type="ECO:0000256" key="1">
    <source>
        <dbReference type="ARBA" id="ARBA00001971"/>
    </source>
</evidence>
<keyword evidence="9 12" id="KW-0408">Iron</keyword>
<evidence type="ECO:0000256" key="8">
    <source>
        <dbReference type="ARBA" id="ARBA00023002"/>
    </source>
</evidence>
<dbReference type="PANTHER" id="PTHR24282:SF257">
    <property type="entry name" value="CYTOCHROME P450 MONOOXYGENASE"/>
    <property type="match status" value="1"/>
</dbReference>
<dbReference type="PANTHER" id="PTHR24282">
    <property type="entry name" value="CYTOCHROME P450 FAMILY MEMBER"/>
    <property type="match status" value="1"/>
</dbReference>
<evidence type="ECO:0000256" key="13">
    <source>
        <dbReference type="RuleBase" id="RU000461"/>
    </source>
</evidence>
<feature type="binding site" description="axial binding residue" evidence="12">
    <location>
        <position position="363"/>
    </location>
    <ligand>
        <name>heme</name>
        <dbReference type="ChEBI" id="CHEBI:30413"/>
    </ligand>
    <ligandPart>
        <name>Fe</name>
        <dbReference type="ChEBI" id="CHEBI:18248"/>
    </ligandPart>
</feature>
<feature type="transmembrane region" description="Helical" evidence="14">
    <location>
        <begin position="6"/>
        <end position="26"/>
    </location>
</feature>
<dbReference type="PRINTS" id="PR00385">
    <property type="entry name" value="P450"/>
</dbReference>
<comment type="caution">
    <text evidence="15">The sequence shown here is derived from an EMBL/GenBank/DDBJ whole genome shotgun (WGS) entry which is preliminary data.</text>
</comment>
<evidence type="ECO:0000256" key="2">
    <source>
        <dbReference type="ARBA" id="ARBA00004167"/>
    </source>
</evidence>
<dbReference type="AlphaFoldDB" id="A0A8S9RU58"/>
<reference evidence="15" key="1">
    <citation type="submission" date="2019-12" db="EMBL/GenBank/DDBJ databases">
        <title>Genome sequencing and annotation of Brassica cretica.</title>
        <authorList>
            <person name="Studholme D.J."/>
            <person name="Sarris P."/>
        </authorList>
    </citation>
    <scope>NUCLEOTIDE SEQUENCE</scope>
    <source>
        <strain evidence="15">PFS-109/04</strain>
        <tissue evidence="15">Leaf</tissue>
    </source>
</reference>
<keyword evidence="6 12" id="KW-0479">Metal-binding</keyword>
<evidence type="ECO:0000256" key="10">
    <source>
        <dbReference type="ARBA" id="ARBA00023033"/>
    </source>
</evidence>
<evidence type="ECO:0000313" key="15">
    <source>
        <dbReference type="EMBL" id="KAF3584841.1"/>
    </source>
</evidence>
<gene>
    <name evidence="15" type="ORF">F2Q69_00031626</name>
</gene>
<evidence type="ECO:0000256" key="6">
    <source>
        <dbReference type="ARBA" id="ARBA00022723"/>
    </source>
</evidence>
<dbReference type="InterPro" id="IPR001128">
    <property type="entry name" value="Cyt_P450"/>
</dbReference>
<keyword evidence="7 14" id="KW-1133">Transmembrane helix</keyword>
<dbReference type="InterPro" id="IPR002402">
    <property type="entry name" value="Cyt_P450_E_grp-II"/>
</dbReference>
<organism evidence="15 16">
    <name type="scientific">Brassica cretica</name>
    <name type="common">Mustard</name>
    <dbReference type="NCBI Taxonomy" id="69181"/>
    <lineage>
        <taxon>Eukaryota</taxon>
        <taxon>Viridiplantae</taxon>
        <taxon>Streptophyta</taxon>
        <taxon>Embryophyta</taxon>
        <taxon>Tracheophyta</taxon>
        <taxon>Spermatophyta</taxon>
        <taxon>Magnoliopsida</taxon>
        <taxon>eudicotyledons</taxon>
        <taxon>Gunneridae</taxon>
        <taxon>Pentapetalae</taxon>
        <taxon>rosids</taxon>
        <taxon>malvids</taxon>
        <taxon>Brassicales</taxon>
        <taxon>Brassicaceae</taxon>
        <taxon>Brassiceae</taxon>
        <taxon>Brassica</taxon>
    </lineage>
</organism>
<accession>A0A8S9RU58</accession>
<evidence type="ECO:0000256" key="12">
    <source>
        <dbReference type="PIRSR" id="PIRSR602402-1"/>
    </source>
</evidence>
<evidence type="ECO:0000256" key="3">
    <source>
        <dbReference type="ARBA" id="ARBA00010617"/>
    </source>
</evidence>